<protein>
    <submittedName>
        <fullName evidence="1">Uncharacterized protein</fullName>
    </submittedName>
</protein>
<dbReference type="InParanoid" id="G3NVK3"/>
<evidence type="ECO:0000313" key="1">
    <source>
        <dbReference type="Ensembl" id="ENSGACP00000009372.1"/>
    </source>
</evidence>
<dbReference type="AlphaFoldDB" id="G3NVK3"/>
<dbReference type="Ensembl" id="ENSGACT00000009392.1">
    <property type="protein sequence ID" value="ENSGACP00000009372.1"/>
    <property type="gene ID" value="ENSGACG00000007079.1"/>
</dbReference>
<name>G3NVK3_GASAC</name>
<organism evidence="1">
    <name type="scientific">Gasterosteus aculeatus</name>
    <name type="common">Three-spined stickleback</name>
    <dbReference type="NCBI Taxonomy" id="69293"/>
    <lineage>
        <taxon>Eukaryota</taxon>
        <taxon>Metazoa</taxon>
        <taxon>Chordata</taxon>
        <taxon>Craniata</taxon>
        <taxon>Vertebrata</taxon>
        <taxon>Euteleostomi</taxon>
        <taxon>Actinopterygii</taxon>
        <taxon>Neopterygii</taxon>
        <taxon>Teleostei</taxon>
        <taxon>Neoteleostei</taxon>
        <taxon>Acanthomorphata</taxon>
        <taxon>Eupercaria</taxon>
        <taxon>Perciformes</taxon>
        <taxon>Cottioidei</taxon>
        <taxon>Gasterosteales</taxon>
        <taxon>Gasterosteidae</taxon>
        <taxon>Gasterosteus</taxon>
    </lineage>
</organism>
<reference evidence="1" key="2">
    <citation type="submission" date="2024-04" db="UniProtKB">
        <authorList>
            <consortium name="Ensembl"/>
        </authorList>
    </citation>
    <scope>IDENTIFICATION</scope>
</reference>
<dbReference type="Bgee" id="ENSGACG00000007079">
    <property type="expression patterns" value="Expressed in muscle tissue and 13 other cell types or tissues"/>
</dbReference>
<proteinExistence type="predicted"/>
<reference evidence="1" key="1">
    <citation type="submission" date="2006-01" db="EMBL/GenBank/DDBJ databases">
        <authorList>
            <person name="Lindblad-Toh K."/>
            <person name="Mauceli E."/>
            <person name="Grabherr M."/>
            <person name="Chang J.L."/>
            <person name="Lander E.S."/>
        </authorList>
    </citation>
    <scope>NUCLEOTIDE SEQUENCE [LARGE SCALE GENOMIC DNA]</scope>
</reference>
<accession>G3NVK3</accession>
<sequence>LYKLLIYTAEKLLRFYRCPTNRAFSKVGYVICDVIGQRTHTHKSNTEESIRRQWYISTDLQQSCISLCTTSKYIEQQQMRPPEGITAETCRQFPVCSFF</sequence>